<sequence length="341" mass="38059">VKQFLEELQSNQPPTPSSGHRWDSAECTDVQLLAYLDQFDEKNREQDRELEFLLDMKSKDVSGSQMEGLSMMENLSSLNPVDRKSEFSDKITLGPVDVVTSSPCTNGDPETPSKNTAGWTNSQVDLSSLMQHLRRGTDKRRADEEVLGGGGGPIDICLVTSTTNTQVTITPAGCQPHGIRPPKVARSVSHRPSVSQIRSIYPGVTLLRDVDFSRVPSVILQMQEMMSYSVQKEMEEADISPSDLQRLEVEAQFLREAEPFYLRDDPQWQLPKCSSRIMNRSSNKKCNTIPDPATLTRIIAEAGVVYDAGRNIVLDDPNAMKCPGKAHIARLLQETQKFFFV</sequence>
<dbReference type="Proteomes" id="UP000747542">
    <property type="component" value="Unassembled WGS sequence"/>
</dbReference>
<feature type="region of interest" description="Disordered" evidence="1">
    <location>
        <begin position="98"/>
        <end position="120"/>
    </location>
</feature>
<name>A0A8J5TK40_HOMAM</name>
<dbReference type="EMBL" id="JAHLQT010009491">
    <property type="protein sequence ID" value="KAG7173552.1"/>
    <property type="molecule type" value="Genomic_DNA"/>
</dbReference>
<evidence type="ECO:0000313" key="3">
    <source>
        <dbReference type="Proteomes" id="UP000747542"/>
    </source>
</evidence>
<protein>
    <submittedName>
        <fullName evidence="2">Uncharacterized protein</fullName>
    </submittedName>
</protein>
<dbReference type="AlphaFoldDB" id="A0A8J5TK40"/>
<feature type="non-terminal residue" evidence="2">
    <location>
        <position position="341"/>
    </location>
</feature>
<keyword evidence="3" id="KW-1185">Reference proteome</keyword>
<proteinExistence type="predicted"/>
<reference evidence="2" key="1">
    <citation type="journal article" date="2021" name="Sci. Adv.">
        <title>The American lobster genome reveals insights on longevity, neural, and immune adaptations.</title>
        <authorList>
            <person name="Polinski J.M."/>
            <person name="Zimin A.V."/>
            <person name="Clark K.F."/>
            <person name="Kohn A.B."/>
            <person name="Sadowski N."/>
            <person name="Timp W."/>
            <person name="Ptitsyn A."/>
            <person name="Khanna P."/>
            <person name="Romanova D.Y."/>
            <person name="Williams P."/>
            <person name="Greenwood S.J."/>
            <person name="Moroz L.L."/>
            <person name="Walt D.R."/>
            <person name="Bodnar A.G."/>
        </authorList>
    </citation>
    <scope>NUCLEOTIDE SEQUENCE</scope>
    <source>
        <strain evidence="2">GMGI-L3</strain>
    </source>
</reference>
<gene>
    <name evidence="2" type="ORF">Hamer_G029178</name>
</gene>
<accession>A0A8J5TK40</accession>
<evidence type="ECO:0000313" key="2">
    <source>
        <dbReference type="EMBL" id="KAG7173552.1"/>
    </source>
</evidence>
<comment type="caution">
    <text evidence="2">The sequence shown here is derived from an EMBL/GenBank/DDBJ whole genome shotgun (WGS) entry which is preliminary data.</text>
</comment>
<evidence type="ECO:0000256" key="1">
    <source>
        <dbReference type="SAM" id="MobiDB-lite"/>
    </source>
</evidence>
<feature type="region of interest" description="Disordered" evidence="1">
    <location>
        <begin position="1"/>
        <end position="24"/>
    </location>
</feature>
<organism evidence="2 3">
    <name type="scientific">Homarus americanus</name>
    <name type="common">American lobster</name>
    <dbReference type="NCBI Taxonomy" id="6706"/>
    <lineage>
        <taxon>Eukaryota</taxon>
        <taxon>Metazoa</taxon>
        <taxon>Ecdysozoa</taxon>
        <taxon>Arthropoda</taxon>
        <taxon>Crustacea</taxon>
        <taxon>Multicrustacea</taxon>
        <taxon>Malacostraca</taxon>
        <taxon>Eumalacostraca</taxon>
        <taxon>Eucarida</taxon>
        <taxon>Decapoda</taxon>
        <taxon>Pleocyemata</taxon>
        <taxon>Astacidea</taxon>
        <taxon>Nephropoidea</taxon>
        <taxon>Nephropidae</taxon>
        <taxon>Homarus</taxon>
    </lineage>
</organism>